<dbReference type="InterPro" id="IPR004522">
    <property type="entry name" value="Asn-tRNA-ligase"/>
</dbReference>
<dbReference type="InterPro" id="IPR004364">
    <property type="entry name" value="Aa-tRNA-synt_II"/>
</dbReference>
<dbReference type="GO" id="GO:0016020">
    <property type="term" value="C:membrane"/>
    <property type="evidence" value="ECO:0007669"/>
    <property type="project" value="UniProtKB-SubCell"/>
</dbReference>
<dbReference type="SUPFAM" id="SSF50249">
    <property type="entry name" value="Nucleic acid-binding proteins"/>
    <property type="match status" value="1"/>
</dbReference>
<evidence type="ECO:0000256" key="13">
    <source>
        <dbReference type="PROSITE-ProRule" id="PRU00282"/>
    </source>
</evidence>
<keyword evidence="12" id="KW-0030">Aminoacyl-tRNA synthetase</keyword>
<proteinExistence type="inferred from homology"/>
<evidence type="ECO:0000256" key="3">
    <source>
        <dbReference type="ARBA" id="ARBA00012816"/>
    </source>
</evidence>
<dbReference type="InterPro" id="IPR045864">
    <property type="entry name" value="aa-tRNA-synth_II/BPL/LPL"/>
</dbReference>
<evidence type="ECO:0000259" key="15">
    <source>
        <dbReference type="PROSITE" id="PS50862"/>
    </source>
</evidence>
<dbReference type="InterPro" id="IPR002312">
    <property type="entry name" value="Asp/Asn-tRNA-synth_IIb"/>
</dbReference>
<evidence type="ECO:0000256" key="9">
    <source>
        <dbReference type="ARBA" id="ARBA00022917"/>
    </source>
</evidence>
<keyword evidence="5 13" id="KW-0812">Transmembrane</keyword>
<keyword evidence="4" id="KW-0436">Ligase</keyword>
<evidence type="ECO:0000256" key="2">
    <source>
        <dbReference type="ARBA" id="ARBA00008226"/>
    </source>
</evidence>
<evidence type="ECO:0000256" key="12">
    <source>
        <dbReference type="ARBA" id="ARBA00023146"/>
    </source>
</evidence>
<evidence type="ECO:0000256" key="11">
    <source>
        <dbReference type="ARBA" id="ARBA00023136"/>
    </source>
</evidence>
<dbReference type="AlphaFoldDB" id="A0A517L6M4"/>
<dbReference type="GO" id="GO:0003676">
    <property type="term" value="F:nucleic acid binding"/>
    <property type="evidence" value="ECO:0007669"/>
    <property type="project" value="InterPro"/>
</dbReference>
<keyword evidence="6" id="KW-0547">Nucleotide-binding</keyword>
<evidence type="ECO:0000256" key="4">
    <source>
        <dbReference type="ARBA" id="ARBA00022598"/>
    </source>
</evidence>
<sequence length="885" mass="97544">MLRQLHSSSPCRRQAIAHSKTRVTVVVGLLTRETSNYTVVQLLQHDKSTSDPRSDPSDNSRTVDGFVRSLRKQKRVAFATISDGSTVSALQAVLTPEQAKELSVGSAVKITGKWLPSPAGKEQSHELHAHTVRAMGNNDSATYPIQKKYHTPEYLRTLPHLRSRLPINSLLLRLRSQLIRDSTNFFHDRQFIQTHPPIITSSDCEGAGEVFTVTVDSESETKGITKLESTKERFFRSPKYLTVSTQLHLEALAQSVGKVWTLSPIFRAEKSDTPRHLSEFYMLEAEFCFVEDVNDVMDVVESLLRDISSRLQHSTLSEQLMSAWSSRPQDQDSGMTQDNLATRWRGLNGDRWPRISYKDAITFLQEATSRQHIHFDFPPTLGSGLQAEHEKYLAEAVGKGSPIFVTDYPRDIKAFYMASSSLSDASLQTVACFDLLVPELCEIAGGSMREHRLDLLLKAMDDHGLLDRANLGPDLSSGPTNFQCVSQDLAQGVPPGLEWYVDLRRYGSVPHGGFGLGFDRLLSYLSGVSSIRDVRPTNDLTTLAGQLTSRPGGLMDSPAGIPNPIEEEFDYESLPPNFSLASNMLAGAFAGIAEHSVMYPIDLLKTRMQVVNPSPTAVYSGISNAMVTITRVEGFRTLWRGVSSVVVGAGPAHAVYFATYEWVKHAMGGNSGLKTDHHPLAAAVSGASATIASDALMNPFDVIKQRMQLQNSAYRTMAHCARTVFKTEGVRAFYVSYPTTLCMTVPFTALQFVAYESASKFLNPTGEYSPGTHILAGGVAGGFAAALTTPLDVIKTLLQTRGTARDMELRNVNGLVEAAKIIRSRNGYRGFFRGLKPRIVTTVPSTAICWQVNKSNIVEERVLTAMSRSAYEMAKAFFIARNNEV</sequence>
<evidence type="ECO:0000256" key="8">
    <source>
        <dbReference type="ARBA" id="ARBA00022840"/>
    </source>
</evidence>
<dbReference type="InterPro" id="IPR004365">
    <property type="entry name" value="NA-bd_OB_tRNA"/>
</dbReference>
<dbReference type="GO" id="GO:0004816">
    <property type="term" value="F:asparagine-tRNA ligase activity"/>
    <property type="evidence" value="ECO:0007669"/>
    <property type="project" value="UniProtKB-EC"/>
</dbReference>
<feature type="repeat" description="Solcar" evidence="13">
    <location>
        <begin position="578"/>
        <end position="666"/>
    </location>
</feature>
<comment type="similarity">
    <text evidence="2">Belongs to the class-II aminoacyl-tRNA synthetase family.</text>
</comment>
<dbReference type="SUPFAM" id="SSF55681">
    <property type="entry name" value="Class II aaRS and biotin synthetases"/>
    <property type="match status" value="1"/>
</dbReference>
<keyword evidence="7" id="KW-0496">Mitochondrion</keyword>
<keyword evidence="8" id="KW-0067">ATP-binding</keyword>
<evidence type="ECO:0000256" key="7">
    <source>
        <dbReference type="ARBA" id="ARBA00022792"/>
    </source>
</evidence>
<dbReference type="EMBL" id="CP042190">
    <property type="protein sequence ID" value="QDS71268.1"/>
    <property type="molecule type" value="Genomic_DNA"/>
</dbReference>
<keyword evidence="9" id="KW-0648">Protein biosynthesis</keyword>
<protein>
    <recommendedName>
        <fullName evidence="3">asparagine--tRNA ligase</fullName>
        <ecNumber evidence="3">6.1.1.22</ecNumber>
    </recommendedName>
</protein>
<feature type="repeat" description="Solcar" evidence="13">
    <location>
        <begin position="768"/>
        <end position="859"/>
    </location>
</feature>
<dbReference type="EC" id="6.1.1.22" evidence="3"/>
<name>A0A517L6M4_9PEZI</name>
<feature type="compositionally biased region" description="Basic and acidic residues" evidence="14">
    <location>
        <begin position="44"/>
        <end position="58"/>
    </location>
</feature>
<dbReference type="Pfam" id="PF01336">
    <property type="entry name" value="tRNA_anti-codon"/>
    <property type="match status" value="1"/>
</dbReference>
<evidence type="ECO:0000256" key="5">
    <source>
        <dbReference type="ARBA" id="ARBA00022692"/>
    </source>
</evidence>
<dbReference type="SUPFAM" id="SSF103506">
    <property type="entry name" value="Mitochondrial carrier"/>
    <property type="match status" value="1"/>
</dbReference>
<dbReference type="FunFam" id="1.50.40.10:FF:000029">
    <property type="entry name" value="Solute carrier family 25 member 28"/>
    <property type="match status" value="1"/>
</dbReference>
<dbReference type="STRING" id="50376.A0A517L6M4"/>
<keyword evidence="11 13" id="KW-0472">Membrane</keyword>
<keyword evidence="17" id="KW-1185">Reference proteome</keyword>
<dbReference type="InterPro" id="IPR006195">
    <property type="entry name" value="aa-tRNA-synth_II"/>
</dbReference>
<dbReference type="OrthoDB" id="43906at2759"/>
<feature type="region of interest" description="Disordered" evidence="14">
    <location>
        <begin position="44"/>
        <end position="64"/>
    </location>
</feature>
<feature type="domain" description="Aminoacyl-transfer RNA synthetases class-II family profile" evidence="15">
    <location>
        <begin position="172"/>
        <end position="536"/>
    </location>
</feature>
<reference evidence="16 17" key="1">
    <citation type="submission" date="2019-07" db="EMBL/GenBank/DDBJ databases">
        <title>Finished genome of Venturia effusa.</title>
        <authorList>
            <person name="Young C.A."/>
            <person name="Cox M.P."/>
            <person name="Ganley A.R.D."/>
            <person name="David W.J."/>
        </authorList>
    </citation>
    <scope>NUCLEOTIDE SEQUENCE [LARGE SCALE GENOMIC DNA]</scope>
    <source>
        <strain evidence="17">albino</strain>
    </source>
</reference>
<evidence type="ECO:0000256" key="1">
    <source>
        <dbReference type="ARBA" id="ARBA00004141"/>
    </source>
</evidence>
<evidence type="ECO:0000256" key="6">
    <source>
        <dbReference type="ARBA" id="ARBA00022741"/>
    </source>
</evidence>
<dbReference type="PANTHER" id="PTHR22594">
    <property type="entry name" value="ASPARTYL/LYSYL-TRNA SYNTHETASE"/>
    <property type="match status" value="1"/>
</dbReference>
<keyword evidence="10" id="KW-1133">Transmembrane helix</keyword>
<dbReference type="PRINTS" id="PR01042">
    <property type="entry name" value="TRNASYNTHASP"/>
</dbReference>
<organism evidence="16 17">
    <name type="scientific">Venturia effusa</name>
    <dbReference type="NCBI Taxonomy" id="50376"/>
    <lineage>
        <taxon>Eukaryota</taxon>
        <taxon>Fungi</taxon>
        <taxon>Dikarya</taxon>
        <taxon>Ascomycota</taxon>
        <taxon>Pezizomycotina</taxon>
        <taxon>Dothideomycetes</taxon>
        <taxon>Pleosporomycetidae</taxon>
        <taxon>Venturiales</taxon>
        <taxon>Venturiaceae</taxon>
        <taxon>Venturia</taxon>
    </lineage>
</organism>
<dbReference type="Gene3D" id="1.50.40.10">
    <property type="entry name" value="Mitochondrial carrier domain"/>
    <property type="match status" value="1"/>
</dbReference>
<evidence type="ECO:0000256" key="14">
    <source>
        <dbReference type="SAM" id="MobiDB-lite"/>
    </source>
</evidence>
<dbReference type="NCBIfam" id="TIGR00457">
    <property type="entry name" value="asnS"/>
    <property type="match status" value="1"/>
</dbReference>
<dbReference type="Pfam" id="PF00153">
    <property type="entry name" value="Mito_carr"/>
    <property type="match status" value="3"/>
</dbReference>
<dbReference type="CDD" id="cd04318">
    <property type="entry name" value="EcAsnRS_like_N"/>
    <property type="match status" value="1"/>
</dbReference>
<dbReference type="InterPro" id="IPR012340">
    <property type="entry name" value="NA-bd_OB-fold"/>
</dbReference>
<comment type="subcellular location">
    <subcellularLocation>
        <location evidence="1">Membrane</location>
        <topology evidence="1">Multi-pass membrane protein</topology>
    </subcellularLocation>
</comment>
<gene>
    <name evidence="16" type="ORF">FKW77_000910</name>
</gene>
<dbReference type="GO" id="GO:0005524">
    <property type="term" value="F:ATP binding"/>
    <property type="evidence" value="ECO:0007669"/>
    <property type="project" value="UniProtKB-KW"/>
</dbReference>
<dbReference type="PROSITE" id="PS50862">
    <property type="entry name" value="AA_TRNA_LIGASE_II"/>
    <property type="match status" value="1"/>
</dbReference>
<dbReference type="Pfam" id="PF00152">
    <property type="entry name" value="tRNA-synt_2"/>
    <property type="match status" value="1"/>
</dbReference>
<keyword evidence="7" id="KW-0999">Mitochondrion inner membrane</keyword>
<dbReference type="PANTHER" id="PTHR22594:SF34">
    <property type="entry name" value="ASPARAGINE--TRNA LIGASE, MITOCHONDRIAL-RELATED"/>
    <property type="match status" value="1"/>
</dbReference>
<feature type="repeat" description="Solcar" evidence="13">
    <location>
        <begin position="677"/>
        <end position="761"/>
    </location>
</feature>
<evidence type="ECO:0000313" key="16">
    <source>
        <dbReference type="EMBL" id="QDS71268.1"/>
    </source>
</evidence>
<dbReference type="InterPro" id="IPR018108">
    <property type="entry name" value="MCP_transmembrane"/>
</dbReference>
<dbReference type="Proteomes" id="UP000316270">
    <property type="component" value="Chromosome 6"/>
</dbReference>
<dbReference type="Gene3D" id="3.30.930.10">
    <property type="entry name" value="Bira Bifunctional Protein, Domain 2"/>
    <property type="match status" value="1"/>
</dbReference>
<accession>A0A517L6M4</accession>
<dbReference type="GO" id="GO:0006421">
    <property type="term" value="P:asparaginyl-tRNA aminoacylation"/>
    <property type="evidence" value="ECO:0007669"/>
    <property type="project" value="InterPro"/>
</dbReference>
<dbReference type="InterPro" id="IPR023395">
    <property type="entry name" value="MCP_dom_sf"/>
</dbReference>
<dbReference type="PROSITE" id="PS50920">
    <property type="entry name" value="SOLCAR"/>
    <property type="match status" value="3"/>
</dbReference>
<dbReference type="GO" id="GO:0005739">
    <property type="term" value="C:mitochondrion"/>
    <property type="evidence" value="ECO:0007669"/>
    <property type="project" value="TreeGrafter"/>
</dbReference>
<evidence type="ECO:0000313" key="17">
    <source>
        <dbReference type="Proteomes" id="UP000316270"/>
    </source>
</evidence>
<dbReference type="Gene3D" id="2.40.50.140">
    <property type="entry name" value="Nucleic acid-binding proteins"/>
    <property type="match status" value="1"/>
</dbReference>
<evidence type="ECO:0000256" key="10">
    <source>
        <dbReference type="ARBA" id="ARBA00022989"/>
    </source>
</evidence>